<dbReference type="EMBL" id="FNOY01000006">
    <property type="protein sequence ID" value="SDX70494.1"/>
    <property type="molecule type" value="Genomic_DNA"/>
</dbReference>
<dbReference type="InterPro" id="IPR045087">
    <property type="entry name" value="Cu-oxidase_fam"/>
</dbReference>
<evidence type="ECO:0000313" key="2">
    <source>
        <dbReference type="EMBL" id="SDX70494.1"/>
    </source>
</evidence>
<keyword evidence="3" id="KW-1185">Reference proteome</keyword>
<dbReference type="Gene3D" id="2.60.40.420">
    <property type="entry name" value="Cupredoxins - blue copper proteins"/>
    <property type="match status" value="1"/>
</dbReference>
<accession>A0A1H3DXU4</accession>
<keyword evidence="1" id="KW-0812">Transmembrane</keyword>
<dbReference type="GO" id="GO:0016491">
    <property type="term" value="F:oxidoreductase activity"/>
    <property type="evidence" value="ECO:0007669"/>
    <property type="project" value="TreeGrafter"/>
</dbReference>
<evidence type="ECO:0000313" key="3">
    <source>
        <dbReference type="Proteomes" id="UP000198640"/>
    </source>
</evidence>
<dbReference type="InterPro" id="IPR008972">
    <property type="entry name" value="Cupredoxin"/>
</dbReference>
<sequence>MKQTALSFVGLSCLRFSQRCGWFDCSRQNPGSFWSKSINSGLPITFVLMSAILALVLLPASASIAAEHVIRMSAEEVAAYDDGLGNKLLGYKMLSHTVDGNDITGRYSPYATIPGPTLFLTEGDTVKLTIENEISDGFDEITDVDHHLGKISNQVSVHVHGVHYKIVSDGTLKVINQLEDQGAGVGPENTFHYYTYEWDVALGTAGTWPYHDHNYETHNGAEHKGLYGAIIVDSVGAPQYAKEYVLYLTDDSFWGMEIDGVTKIQSKHGSNPGLSAARGSDVRFHVIPLGTDLHEFVLDSYRWSDPGTRRRIDRAVIGPLEKHVFAVRANRSAYYRDKNFTNDLMGVRGLFEVR</sequence>
<keyword evidence="1" id="KW-0472">Membrane</keyword>
<dbReference type="Proteomes" id="UP000198640">
    <property type="component" value="Unassembled WGS sequence"/>
</dbReference>
<dbReference type="OrthoDB" id="9757546at2"/>
<dbReference type="SUPFAM" id="SSF49503">
    <property type="entry name" value="Cupredoxins"/>
    <property type="match status" value="2"/>
</dbReference>
<dbReference type="PANTHER" id="PTHR11709">
    <property type="entry name" value="MULTI-COPPER OXIDASE"/>
    <property type="match status" value="1"/>
</dbReference>
<gene>
    <name evidence="2" type="ORF">SAMN05421881_100640</name>
</gene>
<evidence type="ECO:0008006" key="4">
    <source>
        <dbReference type="Google" id="ProtNLM"/>
    </source>
</evidence>
<protein>
    <recommendedName>
        <fullName evidence="4">Multicopper oxidase</fullName>
    </recommendedName>
</protein>
<dbReference type="AlphaFoldDB" id="A0A1H3DXU4"/>
<name>A0A1H3DXU4_9PROT</name>
<proteinExistence type="predicted"/>
<feature type="transmembrane region" description="Helical" evidence="1">
    <location>
        <begin position="43"/>
        <end position="66"/>
    </location>
</feature>
<keyword evidence="1" id="KW-1133">Transmembrane helix</keyword>
<dbReference type="RefSeq" id="WP_143032276.1">
    <property type="nucleotide sequence ID" value="NZ_FNOY01000006.1"/>
</dbReference>
<dbReference type="STRING" id="44576.SAMN05421881_100640"/>
<reference evidence="2 3" key="1">
    <citation type="submission" date="2016-10" db="EMBL/GenBank/DDBJ databases">
        <authorList>
            <person name="de Groot N.N."/>
        </authorList>
    </citation>
    <scope>NUCLEOTIDE SEQUENCE [LARGE SCALE GENOMIC DNA]</scope>
    <source>
        <strain evidence="2 3">Nm1</strain>
    </source>
</reference>
<dbReference type="PANTHER" id="PTHR11709:SF486">
    <property type="entry name" value="MULTICOPPER OXIDASE"/>
    <property type="match status" value="1"/>
</dbReference>
<evidence type="ECO:0000256" key="1">
    <source>
        <dbReference type="SAM" id="Phobius"/>
    </source>
</evidence>
<organism evidence="2 3">
    <name type="scientific">Nitrosomonas halophila</name>
    <dbReference type="NCBI Taxonomy" id="44576"/>
    <lineage>
        <taxon>Bacteria</taxon>
        <taxon>Pseudomonadati</taxon>
        <taxon>Pseudomonadota</taxon>
        <taxon>Betaproteobacteria</taxon>
        <taxon>Nitrosomonadales</taxon>
        <taxon>Nitrosomonadaceae</taxon>
        <taxon>Nitrosomonas</taxon>
    </lineage>
</organism>